<gene>
    <name evidence="3" type="ORF">JXQ802_LOCUS52149</name>
    <name evidence="2" type="ORF">PYM288_LOCUS35867</name>
</gene>
<dbReference type="Proteomes" id="UP000663854">
    <property type="component" value="Unassembled WGS sequence"/>
</dbReference>
<feature type="non-terminal residue" evidence="3">
    <location>
        <position position="1"/>
    </location>
</feature>
<proteinExistence type="predicted"/>
<comment type="caution">
    <text evidence="3">The sequence shown here is derived from an EMBL/GenBank/DDBJ whole genome shotgun (WGS) entry which is preliminary data.</text>
</comment>
<feature type="region of interest" description="Disordered" evidence="1">
    <location>
        <begin position="1"/>
        <end position="26"/>
    </location>
</feature>
<evidence type="ECO:0000313" key="3">
    <source>
        <dbReference type="EMBL" id="CAF1633416.1"/>
    </source>
</evidence>
<organism evidence="3 4">
    <name type="scientific">Rotaria sordida</name>
    <dbReference type="NCBI Taxonomy" id="392033"/>
    <lineage>
        <taxon>Eukaryota</taxon>
        <taxon>Metazoa</taxon>
        <taxon>Spiralia</taxon>
        <taxon>Gnathifera</taxon>
        <taxon>Rotifera</taxon>
        <taxon>Eurotatoria</taxon>
        <taxon>Bdelloidea</taxon>
        <taxon>Philodinida</taxon>
        <taxon>Philodinidae</taxon>
        <taxon>Rotaria</taxon>
    </lineage>
</organism>
<sequence length="26" mass="3025">MEVELNIEEKDNSGSSISSRRLHHRT</sequence>
<accession>A0A816D4G5</accession>
<dbReference type="AlphaFoldDB" id="A0A816D4G5"/>
<evidence type="ECO:0000313" key="2">
    <source>
        <dbReference type="EMBL" id="CAF1433648.1"/>
    </source>
</evidence>
<protein>
    <submittedName>
        <fullName evidence="3">Uncharacterized protein</fullName>
    </submittedName>
</protein>
<keyword evidence="4" id="KW-1185">Reference proteome</keyword>
<evidence type="ECO:0000313" key="4">
    <source>
        <dbReference type="Proteomes" id="UP000663870"/>
    </source>
</evidence>
<dbReference type="EMBL" id="CAJNOL010008055">
    <property type="protein sequence ID" value="CAF1633416.1"/>
    <property type="molecule type" value="Genomic_DNA"/>
</dbReference>
<evidence type="ECO:0000256" key="1">
    <source>
        <dbReference type="SAM" id="MobiDB-lite"/>
    </source>
</evidence>
<dbReference type="Proteomes" id="UP000663870">
    <property type="component" value="Unassembled WGS sequence"/>
</dbReference>
<dbReference type="EMBL" id="CAJNOH010006483">
    <property type="protein sequence ID" value="CAF1433648.1"/>
    <property type="molecule type" value="Genomic_DNA"/>
</dbReference>
<name>A0A816D4G5_9BILA</name>
<reference evidence="3" key="1">
    <citation type="submission" date="2021-02" db="EMBL/GenBank/DDBJ databases">
        <authorList>
            <person name="Nowell W R."/>
        </authorList>
    </citation>
    <scope>NUCLEOTIDE SEQUENCE</scope>
</reference>